<dbReference type="GO" id="GO:0005198">
    <property type="term" value="F:structural molecule activity"/>
    <property type="evidence" value="ECO:0007669"/>
    <property type="project" value="InterPro"/>
</dbReference>
<dbReference type="Proteomes" id="UP000198620">
    <property type="component" value="Unassembled WGS sequence"/>
</dbReference>
<keyword evidence="2" id="KW-1185">Reference proteome</keyword>
<dbReference type="AlphaFoldDB" id="A0A1H7MMG0"/>
<sequence length="149" mass="16739">MPSTGERHDPFRGFKFRVQIGGIQRAGFREVSGLDSATDPIDYRVGDDKTVTISKLPGLKKFSNITLKRGITDDLDLWKWRKQVMDGKIKDARKNGSIILMDDEGNDAAQWDFVAAWPTKWTGPTFNATANEVAIDTLELTHEGLDRTK</sequence>
<protein>
    <submittedName>
        <fullName evidence="1">Conserved hypothetical phage tail region protein</fullName>
    </submittedName>
</protein>
<proteinExistence type="predicted"/>
<dbReference type="PANTHER" id="PTHR38009">
    <property type="entry name" value="CONSERVED HYPOTHETICAL PHAGE TAIL PROTEIN"/>
    <property type="match status" value="1"/>
</dbReference>
<evidence type="ECO:0000313" key="2">
    <source>
        <dbReference type="Proteomes" id="UP000198620"/>
    </source>
</evidence>
<dbReference type="PANTHER" id="PTHR38009:SF1">
    <property type="entry name" value="CONSERVED HYPOTHETICAL PHAGE TAIL PROTEIN"/>
    <property type="match status" value="1"/>
</dbReference>
<dbReference type="STRING" id="1233.SAMN05216387_105125"/>
<organism evidence="1 2">
    <name type="scientific">Nitrosovibrio tenuis</name>
    <dbReference type="NCBI Taxonomy" id="1233"/>
    <lineage>
        <taxon>Bacteria</taxon>
        <taxon>Pseudomonadati</taxon>
        <taxon>Pseudomonadota</taxon>
        <taxon>Betaproteobacteria</taxon>
        <taxon>Nitrosomonadales</taxon>
        <taxon>Nitrosomonadaceae</taxon>
        <taxon>Nitrosovibrio</taxon>
    </lineage>
</organism>
<dbReference type="InterPro" id="IPR011747">
    <property type="entry name" value="CHP02241"/>
</dbReference>
<dbReference type="EMBL" id="FOBH01000005">
    <property type="protein sequence ID" value="SEL11865.1"/>
    <property type="molecule type" value="Genomic_DNA"/>
</dbReference>
<dbReference type="RefSeq" id="WP_090828578.1">
    <property type="nucleotide sequence ID" value="NZ_FOBH01000005.1"/>
</dbReference>
<gene>
    <name evidence="1" type="ORF">SAMN05216387_105125</name>
</gene>
<dbReference type="Pfam" id="PF06841">
    <property type="entry name" value="Phage_T4_gp19"/>
    <property type="match status" value="1"/>
</dbReference>
<accession>A0A1H7MMG0</accession>
<dbReference type="InterPro" id="IPR010667">
    <property type="entry name" value="Phage_T4_Gp19"/>
</dbReference>
<reference evidence="1 2" key="1">
    <citation type="submission" date="2016-10" db="EMBL/GenBank/DDBJ databases">
        <authorList>
            <person name="de Groot N.N."/>
        </authorList>
    </citation>
    <scope>NUCLEOTIDE SEQUENCE [LARGE SCALE GENOMIC DNA]</scope>
    <source>
        <strain evidence="1 2">Nv1</strain>
    </source>
</reference>
<evidence type="ECO:0000313" key="1">
    <source>
        <dbReference type="EMBL" id="SEL11865.1"/>
    </source>
</evidence>
<dbReference type="OrthoDB" id="9799891at2"/>
<dbReference type="NCBIfam" id="TIGR02241">
    <property type="entry name" value="conserved hypothetical phage tail region protein"/>
    <property type="match status" value="1"/>
</dbReference>
<name>A0A1H7MMG0_9PROT</name>